<name>A0A4V1ADL4_9ASCO</name>
<dbReference type="EMBL" id="CP034456">
    <property type="protein sequence ID" value="QBM86123.1"/>
    <property type="molecule type" value="Genomic_DNA"/>
</dbReference>
<dbReference type="InterPro" id="IPR040008">
    <property type="entry name" value="Ribosomal_mL46"/>
</dbReference>
<dbReference type="CDD" id="cd04661">
    <property type="entry name" value="NUDIX_MRP_L46"/>
    <property type="match status" value="1"/>
</dbReference>
<evidence type="ECO:0000256" key="2">
    <source>
        <dbReference type="ARBA" id="ARBA00009070"/>
    </source>
</evidence>
<protein>
    <recommendedName>
        <fullName evidence="7">Large ribosomal subunit protein mL46</fullName>
    </recommendedName>
</protein>
<dbReference type="GO" id="GO:0005762">
    <property type="term" value="C:mitochondrial large ribosomal subunit"/>
    <property type="evidence" value="ECO:0007669"/>
    <property type="project" value="TreeGrafter"/>
</dbReference>
<feature type="signal peptide" evidence="8">
    <location>
        <begin position="1"/>
        <end position="35"/>
    </location>
</feature>
<reference evidence="11" key="1">
    <citation type="submission" date="2019-03" db="EMBL/GenBank/DDBJ databases">
        <title>Snf2 controls pulcherriminic acid biosynthesis and connects pigmentation and antifungal activity of the yeast Metschnikowia pulcherrima.</title>
        <authorList>
            <person name="Gore-Lloyd D."/>
            <person name="Sumann I."/>
            <person name="Brachmann A.O."/>
            <person name="Schneeberger K."/>
            <person name="Ortiz-Merino R.A."/>
            <person name="Moreno-Beltran M."/>
            <person name="Schlaefli M."/>
            <person name="Kirner P."/>
            <person name="Santos Kron A."/>
            <person name="Wolfe K.H."/>
            <person name="Piel J."/>
            <person name="Ahrens C.H."/>
            <person name="Henk D."/>
            <person name="Freimoser F.M."/>
        </authorList>
    </citation>
    <scope>NUCLEOTIDE SEQUENCE [LARGE SCALE GENOMIC DNA]</scope>
    <source>
        <strain evidence="11">APC 1.2</strain>
    </source>
</reference>
<dbReference type="Gene3D" id="3.90.79.10">
    <property type="entry name" value="Nucleoside Triphosphate Pyrophosphohydrolase"/>
    <property type="match status" value="1"/>
</dbReference>
<evidence type="ECO:0000256" key="6">
    <source>
        <dbReference type="ARBA" id="ARBA00023274"/>
    </source>
</evidence>
<dbReference type="GO" id="GO:0003735">
    <property type="term" value="F:structural constituent of ribosome"/>
    <property type="evidence" value="ECO:0007669"/>
    <property type="project" value="InterPro"/>
</dbReference>
<accession>A0A4V1ADL4</accession>
<keyword evidence="3" id="KW-0809">Transit peptide</keyword>
<dbReference type="InterPro" id="IPR021757">
    <property type="entry name" value="Ribosomal_mL46_N"/>
</dbReference>
<dbReference type="Proteomes" id="UP000292447">
    <property type="component" value="Chromosome I"/>
</dbReference>
<dbReference type="InterPro" id="IPR033650">
    <property type="entry name" value="Ribosomal_mL46_NUDIX"/>
</dbReference>
<evidence type="ECO:0000256" key="1">
    <source>
        <dbReference type="ARBA" id="ARBA00004173"/>
    </source>
</evidence>
<evidence type="ECO:0000256" key="4">
    <source>
        <dbReference type="ARBA" id="ARBA00022980"/>
    </source>
</evidence>
<keyword evidence="11" id="KW-1185">Reference proteome</keyword>
<keyword evidence="6" id="KW-0687">Ribonucleoprotein</keyword>
<evidence type="ECO:0000256" key="5">
    <source>
        <dbReference type="ARBA" id="ARBA00023128"/>
    </source>
</evidence>
<proteinExistence type="inferred from homology"/>
<feature type="domain" description="Large ribosomal subunit protein mL46 N-terminal" evidence="9">
    <location>
        <begin position="20"/>
        <end position="142"/>
    </location>
</feature>
<evidence type="ECO:0000256" key="8">
    <source>
        <dbReference type="SAM" id="SignalP"/>
    </source>
</evidence>
<gene>
    <name evidence="10" type="primary">MPUL0A07590</name>
    <name evidence="10" type="ORF">METSCH_A07590</name>
</gene>
<keyword evidence="8" id="KW-0732">Signal</keyword>
<evidence type="ECO:0000256" key="7">
    <source>
        <dbReference type="ARBA" id="ARBA00035190"/>
    </source>
</evidence>
<evidence type="ECO:0000259" key="9">
    <source>
        <dbReference type="Pfam" id="PF11788"/>
    </source>
</evidence>
<keyword evidence="4 10" id="KW-0689">Ribosomal protein</keyword>
<comment type="subcellular location">
    <subcellularLocation>
        <location evidence="1">Mitochondrion</location>
    </subcellularLocation>
</comment>
<keyword evidence="5" id="KW-0496">Mitochondrion</keyword>
<dbReference type="Pfam" id="PF11788">
    <property type="entry name" value="MRP-L46"/>
    <property type="match status" value="1"/>
</dbReference>
<dbReference type="STRING" id="2163413.A0A4V1ADL4"/>
<evidence type="ECO:0000256" key="3">
    <source>
        <dbReference type="ARBA" id="ARBA00022946"/>
    </source>
</evidence>
<evidence type="ECO:0000313" key="11">
    <source>
        <dbReference type="Proteomes" id="UP000292447"/>
    </source>
</evidence>
<dbReference type="PANTHER" id="PTHR13124">
    <property type="entry name" value="39S RIBOSOMAL PROTEIN L46, MITOCHONDRIAL PRECURSOR-RELATED"/>
    <property type="match status" value="1"/>
</dbReference>
<comment type="similarity">
    <text evidence="2">Belongs to the mitochondrion-specific ribosomal protein mL46 family.</text>
</comment>
<feature type="chain" id="PRO_5020336472" description="Large ribosomal subunit protein mL46" evidence="8">
    <location>
        <begin position="36"/>
        <end position="265"/>
    </location>
</feature>
<evidence type="ECO:0000313" key="10">
    <source>
        <dbReference type="EMBL" id="QBM86123.1"/>
    </source>
</evidence>
<organism evidence="10 11">
    <name type="scientific">Metschnikowia aff. pulcherrima</name>
    <dbReference type="NCBI Taxonomy" id="2163413"/>
    <lineage>
        <taxon>Eukaryota</taxon>
        <taxon>Fungi</taxon>
        <taxon>Dikarya</taxon>
        <taxon>Ascomycota</taxon>
        <taxon>Saccharomycotina</taxon>
        <taxon>Pichiomycetes</taxon>
        <taxon>Metschnikowiaceae</taxon>
        <taxon>Metschnikowia</taxon>
    </lineage>
</organism>
<sequence length="265" mass="30881">MFKQGFIRWNSTAAAAPAAKIQLTLLLLRIPVVTADLPSFQQQYYKYHNELWRRLMWTFPKWFYFKEGTLSEQRYRELNKDPVFNNPNLEFKGGRPEIRHQRDRRFKQEIKLPKTYKEGEETTQADTMSRKIVPNLRVTEADKKNDESLLERKLARTLYLIVSQDSGKTWAFPSFAAEDQPLHTTAEQGLYALGGEQINYFNVSPKPCHVRSEGADKAFFIKLHILSGDFKPAKNTAHKWLAKDELASHLEPAYYDEISHLLSEV</sequence>
<dbReference type="AlphaFoldDB" id="A0A4V1ADL4"/>
<dbReference type="PANTHER" id="PTHR13124:SF12">
    <property type="entry name" value="LARGE RIBOSOMAL SUBUNIT PROTEIN ML46"/>
    <property type="match status" value="1"/>
</dbReference>